<name>A0A7W8JBF5_9BACT</name>
<comment type="caution">
    <text evidence="1">The sequence shown here is derived from an EMBL/GenBank/DDBJ whole genome shotgun (WGS) entry which is preliminary data.</text>
</comment>
<dbReference type="InterPro" id="IPR012808">
    <property type="entry name" value="CHP02453"/>
</dbReference>
<proteinExistence type="predicted"/>
<protein>
    <submittedName>
        <fullName evidence="1">Uncharacterized protein (TIGR02453 family)</fullName>
    </submittedName>
</protein>
<dbReference type="PIRSF" id="PIRSF028451">
    <property type="entry name" value="UCP028451"/>
    <property type="match status" value="1"/>
</dbReference>
<dbReference type="InterPro" id="IPR015996">
    <property type="entry name" value="UCP028451"/>
</dbReference>
<dbReference type="PANTHER" id="PTHR36452">
    <property type="entry name" value="CHROMOSOME 12, WHOLE GENOME SHOTGUN SEQUENCE"/>
    <property type="match status" value="1"/>
</dbReference>
<dbReference type="NCBIfam" id="TIGR02453">
    <property type="entry name" value="TIGR02453 family protein"/>
    <property type="match status" value="1"/>
</dbReference>
<dbReference type="AlphaFoldDB" id="A0A7W8JBF5"/>
<dbReference type="PANTHER" id="PTHR36452:SF1">
    <property type="entry name" value="DUF2461 DOMAIN-CONTAINING PROTEIN"/>
    <property type="match status" value="1"/>
</dbReference>
<accession>A0A7W8JBF5</accession>
<sequence length="230" mass="26415">MATQFSNEALKFLRGLKKNNDREWFGERKDVYEKQLKEPMLALIGEVNEAMAEFSLEHVRPANKILMRIYRDIRFSKDKRPYKHHVSAWWARDGLQKTSGGGFYLQVSSTDVLIAAGVYMPEREQLLAIRRHLVDHHLEFRKIMAGKKLRSLMQETETLSLTRPPKGFAADDPAIDLIMCRQWGLSATLPVERATSAGLLKDVVERFKVAAPLIRLLNTPLVGKPKRPMF</sequence>
<dbReference type="Proteomes" id="UP000569092">
    <property type="component" value="Unassembled WGS sequence"/>
</dbReference>
<organism evidence="1 2">
    <name type="scientific">Tunturiibacter lichenicola</name>
    <dbReference type="NCBI Taxonomy" id="2051959"/>
    <lineage>
        <taxon>Bacteria</taxon>
        <taxon>Pseudomonadati</taxon>
        <taxon>Acidobacteriota</taxon>
        <taxon>Terriglobia</taxon>
        <taxon>Terriglobales</taxon>
        <taxon>Acidobacteriaceae</taxon>
        <taxon>Tunturiibacter</taxon>
    </lineage>
</organism>
<evidence type="ECO:0000313" key="1">
    <source>
        <dbReference type="EMBL" id="MBB5344789.1"/>
    </source>
</evidence>
<dbReference type="Pfam" id="PF09365">
    <property type="entry name" value="DUF2461"/>
    <property type="match status" value="1"/>
</dbReference>
<gene>
    <name evidence="1" type="ORF">HDF10_002775</name>
</gene>
<dbReference type="EMBL" id="JACHDZ010000004">
    <property type="protein sequence ID" value="MBB5344789.1"/>
    <property type="molecule type" value="Genomic_DNA"/>
</dbReference>
<evidence type="ECO:0000313" key="2">
    <source>
        <dbReference type="Proteomes" id="UP000569092"/>
    </source>
</evidence>
<reference evidence="1 2" key="1">
    <citation type="submission" date="2020-08" db="EMBL/GenBank/DDBJ databases">
        <title>Genomic Encyclopedia of Type Strains, Phase IV (KMG-V): Genome sequencing to study the core and pangenomes of soil and plant-associated prokaryotes.</title>
        <authorList>
            <person name="Whitman W."/>
        </authorList>
    </citation>
    <scope>NUCLEOTIDE SEQUENCE [LARGE SCALE GENOMIC DNA]</scope>
    <source>
        <strain evidence="1 2">M8US30</strain>
    </source>
</reference>